<dbReference type="EMBL" id="JQCP01000002">
    <property type="protein sequence ID" value="KRO02340.1"/>
    <property type="molecule type" value="Genomic_DNA"/>
</dbReference>
<comment type="caution">
    <text evidence="2">The sequence shown here is derived from an EMBL/GenBank/DDBJ whole genome shotgun (WGS) entry which is preliminary data.</text>
</comment>
<protein>
    <recommendedName>
        <fullName evidence="1">HTH-like domain-containing protein</fullName>
    </recommendedName>
</protein>
<evidence type="ECO:0000313" key="3">
    <source>
        <dbReference type="Proteomes" id="UP000051927"/>
    </source>
</evidence>
<organism evidence="2 3">
    <name type="scientific">Lancefieldella rimae</name>
    <dbReference type="NCBI Taxonomy" id="1383"/>
    <lineage>
        <taxon>Bacteria</taxon>
        <taxon>Bacillati</taxon>
        <taxon>Actinomycetota</taxon>
        <taxon>Coriobacteriia</taxon>
        <taxon>Coriobacteriales</taxon>
        <taxon>Atopobiaceae</taxon>
        <taxon>Lancefieldella</taxon>
    </lineage>
</organism>
<name>A0ABR5Q1S9_9ACTN</name>
<keyword evidence="3" id="KW-1185">Reference proteome</keyword>
<gene>
    <name evidence="2" type="ORF">IV60_GL000771</name>
</gene>
<dbReference type="Proteomes" id="UP000051927">
    <property type="component" value="Unassembled WGS sequence"/>
</dbReference>
<evidence type="ECO:0000313" key="2">
    <source>
        <dbReference type="EMBL" id="KRO02340.1"/>
    </source>
</evidence>
<proteinExistence type="predicted"/>
<dbReference type="InterPro" id="IPR025948">
    <property type="entry name" value="HTH-like_dom"/>
</dbReference>
<dbReference type="Pfam" id="PF13276">
    <property type="entry name" value="HTH_21"/>
    <property type="match status" value="1"/>
</dbReference>
<evidence type="ECO:0000259" key="1">
    <source>
        <dbReference type="Pfam" id="PF13276"/>
    </source>
</evidence>
<reference evidence="2 3" key="1">
    <citation type="journal article" date="2015" name="Genome Announc.">
        <title>Expanding the biotechnology potential of lactobacilli through comparative genomics of 213 strains and associated genera.</title>
        <authorList>
            <person name="Sun Z."/>
            <person name="Harris H.M."/>
            <person name="McCann A."/>
            <person name="Guo C."/>
            <person name="Argimon S."/>
            <person name="Zhang W."/>
            <person name="Yang X."/>
            <person name="Jeffery I.B."/>
            <person name="Cooney J.C."/>
            <person name="Kagawa T.F."/>
            <person name="Liu W."/>
            <person name="Song Y."/>
            <person name="Salvetti E."/>
            <person name="Wrobel A."/>
            <person name="Rasinkangas P."/>
            <person name="Parkhill J."/>
            <person name="Rea M.C."/>
            <person name="O'Sullivan O."/>
            <person name="Ritari J."/>
            <person name="Douillard F.P."/>
            <person name="Paul Ross R."/>
            <person name="Yang R."/>
            <person name="Briner A.E."/>
            <person name="Felis G.E."/>
            <person name="de Vos W.M."/>
            <person name="Barrangou R."/>
            <person name="Klaenhammer T.R."/>
            <person name="Caufield P.W."/>
            <person name="Cui Y."/>
            <person name="Zhang H."/>
            <person name="O'Toole P.W."/>
        </authorList>
    </citation>
    <scope>NUCLEOTIDE SEQUENCE [LARGE SCALE GENOMIC DNA]</scope>
    <source>
        <strain evidence="2 3">DSM 7090</strain>
    </source>
</reference>
<sequence>MCLRAELGVRIADKTVLKIMREMGIYCRIRRETDYHRYSSYKGVVGKTFENVIGRDFSADSPWKKMGTDVTEFKQSWGKAYFAPVYNFGSKEIVAWSTARGPNMVQ</sequence>
<accession>A0ABR5Q1S9</accession>
<feature type="domain" description="HTH-like" evidence="1">
    <location>
        <begin position="1"/>
        <end position="31"/>
    </location>
</feature>